<evidence type="ECO:0000256" key="1">
    <source>
        <dbReference type="SAM" id="Phobius"/>
    </source>
</evidence>
<dbReference type="GO" id="GO:0005886">
    <property type="term" value="C:plasma membrane"/>
    <property type="evidence" value="ECO:0007669"/>
    <property type="project" value="TreeGrafter"/>
</dbReference>
<name>A0AAX0LB25_9BACT</name>
<sequence>MQDMLSNLSTYGYLLLFLYSLGGGMVAIIAAGVLSYMGKMDLNISIIVACAANFIGDNILFYIGRYNKAMLMPYLKNQKRKLAYSQILMKKHGNKMIFIQKYIYGVKTLIPITIGLTKYSFKKFIILNLVASVLWALLLGNLSYYAGDFVVNIEDYFGNYSWSMPVFLFVLFGSIWLFLDKKTKKVSK</sequence>
<organism evidence="3 4">
    <name type="scientific">Campylobacter pinnipediorum subsp. pinnipediorum</name>
    <dbReference type="NCBI Taxonomy" id="1660067"/>
    <lineage>
        <taxon>Bacteria</taxon>
        <taxon>Pseudomonadati</taxon>
        <taxon>Campylobacterota</taxon>
        <taxon>Epsilonproteobacteria</taxon>
        <taxon>Campylobacterales</taxon>
        <taxon>Campylobacteraceae</taxon>
        <taxon>Campylobacter</taxon>
    </lineage>
</organism>
<keyword evidence="1" id="KW-0472">Membrane</keyword>
<dbReference type="PANTHER" id="PTHR42709">
    <property type="entry name" value="ALKALINE PHOSPHATASE LIKE PROTEIN"/>
    <property type="match status" value="1"/>
</dbReference>
<feature type="domain" description="VTT" evidence="2">
    <location>
        <begin position="25"/>
        <end position="140"/>
    </location>
</feature>
<dbReference type="InterPro" id="IPR032816">
    <property type="entry name" value="VTT_dom"/>
</dbReference>
<dbReference type="PANTHER" id="PTHR42709:SF2">
    <property type="entry name" value="INNER MEMBRANE PROTEIN YOHD"/>
    <property type="match status" value="1"/>
</dbReference>
<feature type="transmembrane region" description="Helical" evidence="1">
    <location>
        <begin position="12"/>
        <end position="36"/>
    </location>
</feature>
<dbReference type="Pfam" id="PF09335">
    <property type="entry name" value="VTT_dom"/>
    <property type="match status" value="1"/>
</dbReference>
<dbReference type="EMBL" id="MCRK01000024">
    <property type="protein sequence ID" value="OPA78900.1"/>
    <property type="molecule type" value="Genomic_DNA"/>
</dbReference>
<protein>
    <recommendedName>
        <fullName evidence="2">VTT domain-containing protein</fullName>
    </recommendedName>
</protein>
<feature type="transmembrane region" description="Helical" evidence="1">
    <location>
        <begin position="159"/>
        <end position="179"/>
    </location>
</feature>
<feature type="transmembrane region" description="Helical" evidence="1">
    <location>
        <begin position="42"/>
        <end position="63"/>
    </location>
</feature>
<proteinExistence type="predicted"/>
<evidence type="ECO:0000313" key="3">
    <source>
        <dbReference type="EMBL" id="OPA78900.1"/>
    </source>
</evidence>
<dbReference type="InterPro" id="IPR051311">
    <property type="entry name" value="DedA_domain"/>
</dbReference>
<gene>
    <name evidence="3" type="ORF">BFG04_02425</name>
</gene>
<evidence type="ECO:0000313" key="4">
    <source>
        <dbReference type="Proteomes" id="UP000189728"/>
    </source>
</evidence>
<comment type="caution">
    <text evidence="3">The sequence shown here is derived from an EMBL/GenBank/DDBJ whole genome shotgun (WGS) entry which is preliminary data.</text>
</comment>
<keyword evidence="1" id="KW-1133">Transmembrane helix</keyword>
<dbReference type="Proteomes" id="UP000189728">
    <property type="component" value="Unassembled WGS sequence"/>
</dbReference>
<dbReference type="RefSeq" id="WP_069632411.1">
    <property type="nucleotide sequence ID" value="NZ_CP012546.1"/>
</dbReference>
<reference evidence="3 4" key="1">
    <citation type="submission" date="2016-08" db="EMBL/GenBank/DDBJ databases">
        <title>Campylobacter species from sea mammals.</title>
        <authorList>
            <person name="Gilbert M.J."/>
            <person name="Byrne B.A."/>
            <person name="Zomer A.L."/>
            <person name="Wagenaar J.A."/>
        </authorList>
    </citation>
    <scope>NUCLEOTIDE SEQUENCE [LARGE SCALE GENOMIC DNA]</scope>
    <source>
        <strain evidence="3 4">1105248</strain>
    </source>
</reference>
<keyword evidence="1" id="KW-0812">Transmembrane</keyword>
<accession>A0AAX0LB25</accession>
<dbReference type="AlphaFoldDB" id="A0AAX0LB25"/>
<evidence type="ECO:0000259" key="2">
    <source>
        <dbReference type="Pfam" id="PF09335"/>
    </source>
</evidence>
<feature type="transmembrane region" description="Helical" evidence="1">
    <location>
        <begin position="124"/>
        <end position="147"/>
    </location>
</feature>